<gene>
    <name evidence="1" type="ORF">SAMN06264849_10559</name>
</gene>
<dbReference type="EMBL" id="FXTI01000005">
    <property type="protein sequence ID" value="SMO65593.1"/>
    <property type="molecule type" value="Genomic_DNA"/>
</dbReference>
<dbReference type="InterPro" id="IPR023393">
    <property type="entry name" value="START-like_dom_sf"/>
</dbReference>
<dbReference type="RefSeq" id="WP_142505397.1">
    <property type="nucleotide sequence ID" value="NZ_FXTI01000005.1"/>
</dbReference>
<evidence type="ECO:0000313" key="1">
    <source>
        <dbReference type="EMBL" id="SMO65593.1"/>
    </source>
</evidence>
<dbReference type="Proteomes" id="UP000315636">
    <property type="component" value="Unassembled WGS sequence"/>
</dbReference>
<dbReference type="AlphaFoldDB" id="A0A521D1M2"/>
<proteinExistence type="predicted"/>
<accession>A0A521D1M2</accession>
<dbReference type="Gene3D" id="3.30.530.20">
    <property type="match status" value="1"/>
</dbReference>
<protein>
    <recommendedName>
        <fullName evidence="3">Polyketide cyclase / dehydrase and lipid transport</fullName>
    </recommendedName>
</protein>
<name>A0A521D1M2_9BACL</name>
<reference evidence="1 2" key="1">
    <citation type="submission" date="2017-05" db="EMBL/GenBank/DDBJ databases">
        <authorList>
            <person name="Varghese N."/>
            <person name="Submissions S."/>
        </authorList>
    </citation>
    <scope>NUCLEOTIDE SEQUENCE [LARGE SCALE GENOMIC DNA]</scope>
    <source>
        <strain evidence="1 2">DSM 45474</strain>
    </source>
</reference>
<dbReference type="OrthoDB" id="2988952at2"/>
<evidence type="ECO:0000313" key="2">
    <source>
        <dbReference type="Proteomes" id="UP000315636"/>
    </source>
</evidence>
<sequence>MHFTMDVGIKTLQESLFESLEMEGKLKQWLPRLDRMTYEELPENGEWKGTTFTLHFRPGRKQRMIEGEIIAYRKPDLFGVRLYLPQTYLDVFFSLEEKQEETQLSCDCEVSMAVGGNALKTRLIAWKARRSLAVYLKNLKNIMEAQAASA</sequence>
<keyword evidence="2" id="KW-1185">Reference proteome</keyword>
<organism evidence="1 2">
    <name type="scientific">Melghirimyces algeriensis</name>
    <dbReference type="NCBI Taxonomy" id="910412"/>
    <lineage>
        <taxon>Bacteria</taxon>
        <taxon>Bacillati</taxon>
        <taxon>Bacillota</taxon>
        <taxon>Bacilli</taxon>
        <taxon>Bacillales</taxon>
        <taxon>Thermoactinomycetaceae</taxon>
        <taxon>Melghirimyces</taxon>
    </lineage>
</organism>
<dbReference type="SUPFAM" id="SSF55961">
    <property type="entry name" value="Bet v1-like"/>
    <property type="match status" value="1"/>
</dbReference>
<evidence type="ECO:0008006" key="3">
    <source>
        <dbReference type="Google" id="ProtNLM"/>
    </source>
</evidence>